<organism evidence="4 5">
    <name type="scientific">Haloarcula marismortui ATCC 33799</name>
    <dbReference type="NCBI Taxonomy" id="662475"/>
    <lineage>
        <taxon>Archaea</taxon>
        <taxon>Methanobacteriati</taxon>
        <taxon>Methanobacteriota</taxon>
        <taxon>Stenosarchaea group</taxon>
        <taxon>Halobacteria</taxon>
        <taxon>Halobacteriales</taxon>
        <taxon>Haloarculaceae</taxon>
        <taxon>Haloarcula</taxon>
    </lineage>
</organism>
<evidence type="ECO:0000256" key="2">
    <source>
        <dbReference type="SAM" id="Phobius"/>
    </source>
</evidence>
<proteinExistence type="predicted"/>
<gene>
    <name evidence="4" type="ORF">C435_06343</name>
</gene>
<keyword evidence="5" id="KW-1185">Reference proteome</keyword>
<accession>M0KP96</accession>
<dbReference type="PANTHER" id="PTHR48090">
    <property type="entry name" value="UNDECAPRENYL-PHOSPHATE 4-DEOXY-4-FORMAMIDO-L-ARABINOSE TRANSFERASE-RELATED"/>
    <property type="match status" value="1"/>
</dbReference>
<dbReference type="SUPFAM" id="SSF53448">
    <property type="entry name" value="Nucleotide-diphospho-sugar transferases"/>
    <property type="match status" value="1"/>
</dbReference>
<keyword evidence="4" id="KW-0328">Glycosyltransferase</keyword>
<dbReference type="InterPro" id="IPR001173">
    <property type="entry name" value="Glyco_trans_2-like"/>
</dbReference>
<keyword evidence="2" id="KW-0812">Transmembrane</keyword>
<evidence type="ECO:0000256" key="1">
    <source>
        <dbReference type="SAM" id="MobiDB-lite"/>
    </source>
</evidence>
<feature type="transmembrane region" description="Helical" evidence="2">
    <location>
        <begin position="416"/>
        <end position="439"/>
    </location>
</feature>
<dbReference type="EMBL" id="AOLS01000034">
    <property type="protein sequence ID" value="EMA21600.1"/>
    <property type="molecule type" value="Genomic_DNA"/>
</dbReference>
<dbReference type="InterPro" id="IPR050256">
    <property type="entry name" value="Glycosyltransferase_2"/>
</dbReference>
<feature type="region of interest" description="Disordered" evidence="1">
    <location>
        <begin position="1"/>
        <end position="23"/>
    </location>
</feature>
<evidence type="ECO:0000313" key="4">
    <source>
        <dbReference type="EMBL" id="EMA21600.1"/>
    </source>
</evidence>
<protein>
    <submittedName>
        <fullName evidence="4">Dolichyl-phosphate beta-D-mannosyltransferase</fullName>
    </submittedName>
</protein>
<keyword evidence="4" id="KW-0808">Transferase</keyword>
<evidence type="ECO:0000259" key="3">
    <source>
        <dbReference type="Pfam" id="PF00535"/>
    </source>
</evidence>
<feature type="domain" description="Glycosyltransferase 2-like" evidence="3">
    <location>
        <begin position="153"/>
        <end position="312"/>
    </location>
</feature>
<feature type="transmembrane region" description="Helical" evidence="2">
    <location>
        <begin position="383"/>
        <end position="404"/>
    </location>
</feature>
<dbReference type="Pfam" id="PF00535">
    <property type="entry name" value="Glycos_transf_2"/>
    <property type="match status" value="1"/>
</dbReference>
<dbReference type="GO" id="GO:0016757">
    <property type="term" value="F:glycosyltransferase activity"/>
    <property type="evidence" value="ECO:0007669"/>
    <property type="project" value="UniProtKB-KW"/>
</dbReference>
<dbReference type="InterPro" id="IPR029044">
    <property type="entry name" value="Nucleotide-diphossugar_trans"/>
</dbReference>
<keyword evidence="2" id="KW-0472">Membrane</keyword>
<dbReference type="PANTHER" id="PTHR48090:SF7">
    <property type="entry name" value="RFBJ PROTEIN"/>
    <property type="match status" value="1"/>
</dbReference>
<comment type="caution">
    <text evidence="4">The sequence shown here is derived from an EMBL/GenBank/DDBJ whole genome shotgun (WGS) entry which is preliminary data.</text>
</comment>
<dbReference type="AlphaFoldDB" id="M0KP96"/>
<evidence type="ECO:0000313" key="5">
    <source>
        <dbReference type="Proteomes" id="UP000011687"/>
    </source>
</evidence>
<dbReference type="CDD" id="cd04179">
    <property type="entry name" value="DPM_DPG-synthase_like"/>
    <property type="match status" value="1"/>
</dbReference>
<sequence length="447" mass="48553">MRFESGAEMSDRIQQPPASDGIREVSKNLPAVGLVATESNAEWIAAEILRIHSRAHQVIVTAAVDADPQALTFARWLDAEVVDPSGSQPQTDTPRERLRRYARQAGYPGLVYHGEGDGSVSLPASREALNSAETFTIDARIEPVTDPEPTVMVGIPAYNEAGTIGTVVESAREYADTVLVVDDGSTDQTVEAAEAAGATVYEHERNVGYGGALKSIFEQADRNATDHLVVLDADGQHDPSDIPELVERQRESEAEIVIGNRFGESTETEMPLYRRFGLFTVNIMTNLSLGILTPTNRIRDTQSGFRAYSQTAISSLASDSSIGDRMDASTNILYHAHSNGYQIAEVPTTIDYDVEASNNLGPVEHGLTLVGNIIRTVEREHPIMLLGVPGVCFVLAGFVFTYLTMFNYFQSGTFPLGHALASTTFTITGILASFTGIILHSLELYRQ</sequence>
<dbReference type="Proteomes" id="UP000011687">
    <property type="component" value="Unassembled WGS sequence"/>
</dbReference>
<feature type="compositionally biased region" description="Basic and acidic residues" evidence="1">
    <location>
        <begin position="1"/>
        <end position="11"/>
    </location>
</feature>
<dbReference type="Gene3D" id="3.90.550.10">
    <property type="entry name" value="Spore Coat Polysaccharide Biosynthesis Protein SpsA, Chain A"/>
    <property type="match status" value="1"/>
</dbReference>
<keyword evidence="2" id="KW-1133">Transmembrane helix</keyword>
<dbReference type="PATRIC" id="fig|662475.6.peg.1224"/>
<reference evidence="4 5" key="1">
    <citation type="journal article" date="2014" name="PLoS Genet.">
        <title>Phylogenetically driven sequencing of extremely halophilic archaea reveals strategies for static and dynamic osmo-response.</title>
        <authorList>
            <person name="Becker E.A."/>
            <person name="Seitzer P.M."/>
            <person name="Tritt A."/>
            <person name="Larsen D."/>
            <person name="Krusor M."/>
            <person name="Yao A.I."/>
            <person name="Wu D."/>
            <person name="Madern D."/>
            <person name="Eisen J.A."/>
            <person name="Darling A.E."/>
            <person name="Facciotti M.T."/>
        </authorList>
    </citation>
    <scope>NUCLEOTIDE SEQUENCE [LARGE SCALE GENOMIC DNA]</scope>
    <source>
        <strain evidence="4 5">ATCC 33799</strain>
    </source>
</reference>
<name>M0KP96_9EURY</name>